<evidence type="ECO:0000256" key="6">
    <source>
        <dbReference type="SAM" id="MobiDB-lite"/>
    </source>
</evidence>
<comment type="caution">
    <text evidence="9">The sequence shown here is derived from an EMBL/GenBank/DDBJ whole genome shotgun (WGS) entry which is preliminary data.</text>
</comment>
<dbReference type="Gene3D" id="3.40.30.10">
    <property type="entry name" value="Glutaredoxin"/>
    <property type="match status" value="1"/>
</dbReference>
<dbReference type="InterPro" id="IPR012336">
    <property type="entry name" value="Thioredoxin-like_fold"/>
</dbReference>
<dbReference type="Proteomes" id="UP001156441">
    <property type="component" value="Unassembled WGS sequence"/>
</dbReference>
<feature type="transmembrane region" description="Helical" evidence="7">
    <location>
        <begin position="51"/>
        <end position="71"/>
    </location>
</feature>
<feature type="domain" description="Thioredoxin-like fold" evidence="8">
    <location>
        <begin position="102"/>
        <end position="278"/>
    </location>
</feature>
<keyword evidence="2" id="KW-0732">Signal</keyword>
<keyword evidence="7" id="KW-0472">Membrane</keyword>
<protein>
    <submittedName>
        <fullName evidence="9">Thioredoxin domain-containing protein</fullName>
    </submittedName>
</protein>
<comment type="similarity">
    <text evidence="1">Belongs to the thioredoxin family. DsbA subfamily.</text>
</comment>
<proteinExistence type="inferred from homology"/>
<evidence type="ECO:0000256" key="7">
    <source>
        <dbReference type="SAM" id="Phobius"/>
    </source>
</evidence>
<accession>A0ABT2J9T8</accession>
<dbReference type="SUPFAM" id="SSF52833">
    <property type="entry name" value="Thioredoxin-like"/>
    <property type="match status" value="1"/>
</dbReference>
<dbReference type="InterPro" id="IPR036249">
    <property type="entry name" value="Thioredoxin-like_sf"/>
</dbReference>
<dbReference type="EMBL" id="JAFFZE010000012">
    <property type="protein sequence ID" value="MCT2584471.1"/>
    <property type="molecule type" value="Genomic_DNA"/>
</dbReference>
<evidence type="ECO:0000256" key="1">
    <source>
        <dbReference type="ARBA" id="ARBA00005791"/>
    </source>
</evidence>
<keyword evidence="3" id="KW-0560">Oxidoreductase</keyword>
<dbReference type="Pfam" id="PF13462">
    <property type="entry name" value="Thioredoxin_4"/>
    <property type="match status" value="1"/>
</dbReference>
<organism evidence="9 10">
    <name type="scientific">Actinophytocola gossypii</name>
    <dbReference type="NCBI Taxonomy" id="2812003"/>
    <lineage>
        <taxon>Bacteria</taxon>
        <taxon>Bacillati</taxon>
        <taxon>Actinomycetota</taxon>
        <taxon>Actinomycetes</taxon>
        <taxon>Pseudonocardiales</taxon>
        <taxon>Pseudonocardiaceae</taxon>
    </lineage>
</organism>
<keyword evidence="4" id="KW-1015">Disulfide bond</keyword>
<evidence type="ECO:0000313" key="10">
    <source>
        <dbReference type="Proteomes" id="UP001156441"/>
    </source>
</evidence>
<feature type="compositionally biased region" description="Low complexity" evidence="6">
    <location>
        <begin position="15"/>
        <end position="42"/>
    </location>
</feature>
<keyword evidence="10" id="KW-1185">Reference proteome</keyword>
<evidence type="ECO:0000256" key="4">
    <source>
        <dbReference type="ARBA" id="ARBA00023157"/>
    </source>
</evidence>
<feature type="region of interest" description="Disordered" evidence="6">
    <location>
        <begin position="1"/>
        <end position="47"/>
    </location>
</feature>
<evidence type="ECO:0000256" key="2">
    <source>
        <dbReference type="ARBA" id="ARBA00022729"/>
    </source>
</evidence>
<keyword evidence="5" id="KW-0676">Redox-active center</keyword>
<evidence type="ECO:0000313" key="9">
    <source>
        <dbReference type="EMBL" id="MCT2584471.1"/>
    </source>
</evidence>
<name>A0ABT2J9T8_9PSEU</name>
<keyword evidence="7" id="KW-0812">Transmembrane</keyword>
<evidence type="ECO:0000259" key="8">
    <source>
        <dbReference type="Pfam" id="PF13462"/>
    </source>
</evidence>
<sequence length="281" mass="30073">MGGAARNARKKRQARTASRQGPAAAARPAPVAASSASASAGRRGPGDRKKVVIGAVVVVLLIGAVLGGVIYTNSQKNATEGQRIETASSETSYPARREGAVVVVGEDGADVTLDVYEDFLCPACGAFEEQYGDDVERRVADGTVRVRYHLLPMLNERSDPVGYSMDAANAGLCAADAGKFPEFHLSLFRAQPEEGARGWDTRQLIQLGRDLGITGSTFGSCVEGDEYDGIIRTHFDEVRETSYLLQDHDGEKLFGTPTLAVGEKVVQPSDEDWLDKLVRDA</sequence>
<evidence type="ECO:0000256" key="5">
    <source>
        <dbReference type="ARBA" id="ARBA00023284"/>
    </source>
</evidence>
<dbReference type="CDD" id="cd02972">
    <property type="entry name" value="DsbA_family"/>
    <property type="match status" value="1"/>
</dbReference>
<evidence type="ECO:0000256" key="3">
    <source>
        <dbReference type="ARBA" id="ARBA00023002"/>
    </source>
</evidence>
<gene>
    <name evidence="9" type="ORF">JT362_15205</name>
</gene>
<dbReference type="PANTHER" id="PTHR13887">
    <property type="entry name" value="GLUTATHIONE S-TRANSFERASE KAPPA"/>
    <property type="match status" value="1"/>
</dbReference>
<reference evidence="9 10" key="1">
    <citation type="submission" date="2021-02" db="EMBL/GenBank/DDBJ databases">
        <title>Actinophytocola xerophila sp. nov., isolated from soil of cotton cropping field.</title>
        <authorList>
            <person name="Huang R."/>
            <person name="Chen X."/>
            <person name="Ge X."/>
            <person name="Liu W."/>
        </authorList>
    </citation>
    <scope>NUCLEOTIDE SEQUENCE [LARGE SCALE GENOMIC DNA]</scope>
    <source>
        <strain evidence="9 10">S1-96</strain>
    </source>
</reference>
<dbReference type="PANTHER" id="PTHR13887:SF14">
    <property type="entry name" value="DISULFIDE BOND FORMATION PROTEIN D"/>
    <property type="match status" value="1"/>
</dbReference>
<keyword evidence="7" id="KW-1133">Transmembrane helix</keyword>